<dbReference type="SMART" id="SM00530">
    <property type="entry name" value="HTH_XRE"/>
    <property type="match status" value="1"/>
</dbReference>
<dbReference type="OrthoDB" id="8092542at2"/>
<dbReference type="Proteomes" id="UP000183812">
    <property type="component" value="Unassembled WGS sequence"/>
</dbReference>
<evidence type="ECO:0000259" key="2">
    <source>
        <dbReference type="PROSITE" id="PS50943"/>
    </source>
</evidence>
<dbReference type="Pfam" id="PF13560">
    <property type="entry name" value="HTH_31"/>
    <property type="match status" value="1"/>
</dbReference>
<reference evidence="3 4" key="1">
    <citation type="submission" date="2016-10" db="EMBL/GenBank/DDBJ databases">
        <authorList>
            <person name="de Groot N.N."/>
        </authorList>
    </citation>
    <scope>NUCLEOTIDE SEQUENCE [LARGE SCALE GENOMIC DNA]</scope>
    <source>
        <strain evidence="4">DSM 938 / 37b4</strain>
    </source>
</reference>
<dbReference type="GO" id="GO:0003677">
    <property type="term" value="F:DNA binding"/>
    <property type="evidence" value="ECO:0007669"/>
    <property type="project" value="InterPro"/>
</dbReference>
<dbReference type="RefSeq" id="WP_074556305.1">
    <property type="nucleotide sequence ID" value="NZ_CP119563.1"/>
</dbReference>
<dbReference type="InterPro" id="IPR010982">
    <property type="entry name" value="Lambda_DNA-bd_dom_sf"/>
</dbReference>
<organism evidence="3 4">
    <name type="scientific">Rhodobacter capsulatus</name>
    <name type="common">Rhodopseudomonas capsulata</name>
    <dbReference type="NCBI Taxonomy" id="1061"/>
    <lineage>
        <taxon>Bacteria</taxon>
        <taxon>Pseudomonadati</taxon>
        <taxon>Pseudomonadota</taxon>
        <taxon>Alphaproteobacteria</taxon>
        <taxon>Rhodobacterales</taxon>
        <taxon>Rhodobacter group</taxon>
        <taxon>Rhodobacter</taxon>
    </lineage>
</organism>
<dbReference type="PROSITE" id="PS50943">
    <property type="entry name" value="HTH_CROC1"/>
    <property type="match status" value="1"/>
</dbReference>
<accession>A0A1G7T9I8</accession>
<dbReference type="CDD" id="cd00093">
    <property type="entry name" value="HTH_XRE"/>
    <property type="match status" value="1"/>
</dbReference>
<name>A0A1G7T9I8_RHOCA</name>
<evidence type="ECO:0000256" key="1">
    <source>
        <dbReference type="SAM" id="MobiDB-lite"/>
    </source>
</evidence>
<dbReference type="InterPro" id="IPR001387">
    <property type="entry name" value="Cro/C1-type_HTH"/>
</dbReference>
<proteinExistence type="predicted"/>
<dbReference type="EMBL" id="FNAY01000057">
    <property type="protein sequence ID" value="SDG31270.1"/>
    <property type="molecule type" value="Genomic_DNA"/>
</dbReference>
<dbReference type="AlphaFoldDB" id="A0A1G7T9I8"/>
<evidence type="ECO:0000313" key="3">
    <source>
        <dbReference type="EMBL" id="SDG31270.1"/>
    </source>
</evidence>
<sequence>MSNLRATRSLADLGQNLRQARLSRRFSIAELATRADVSERTLIRLEKGDPGVGIGNLAAVLAALGSPENLAQIMAPENDPVGLSRALDAVPKRGRRFRAGKAKVPAEGEPTDAAPQAGRKGIAF</sequence>
<protein>
    <submittedName>
        <fullName evidence="3">Helix-turn-helix domain-containing protein</fullName>
    </submittedName>
</protein>
<dbReference type="SUPFAM" id="SSF47413">
    <property type="entry name" value="lambda repressor-like DNA-binding domains"/>
    <property type="match status" value="1"/>
</dbReference>
<dbReference type="Gene3D" id="1.10.260.40">
    <property type="entry name" value="lambda repressor-like DNA-binding domains"/>
    <property type="match status" value="1"/>
</dbReference>
<evidence type="ECO:0000313" key="4">
    <source>
        <dbReference type="Proteomes" id="UP000183812"/>
    </source>
</evidence>
<gene>
    <name evidence="3" type="ORF">SAMN04244550_03757</name>
</gene>
<feature type="region of interest" description="Disordered" evidence="1">
    <location>
        <begin position="94"/>
        <end position="124"/>
    </location>
</feature>
<feature type="domain" description="HTH cro/C1-type" evidence="2">
    <location>
        <begin position="17"/>
        <end position="70"/>
    </location>
</feature>